<dbReference type="Gene3D" id="3.40.50.1820">
    <property type="entry name" value="alpha/beta hydrolase"/>
    <property type="match status" value="1"/>
</dbReference>
<protein>
    <submittedName>
        <fullName evidence="2">Alpha/Beta hydrolase protein</fullName>
    </submittedName>
</protein>
<proteinExistence type="predicted"/>
<dbReference type="ESTHER" id="9euro-a0a5n5wiu2">
    <property type="family name" value="MpaH"/>
</dbReference>
<evidence type="ECO:0000313" key="2">
    <source>
        <dbReference type="EMBL" id="KAB8067224.1"/>
    </source>
</evidence>
<dbReference type="Pfam" id="PF12697">
    <property type="entry name" value="Abhydrolase_6"/>
    <property type="match status" value="1"/>
</dbReference>
<evidence type="ECO:0000259" key="1">
    <source>
        <dbReference type="Pfam" id="PF12697"/>
    </source>
</evidence>
<name>A0A5N5WIU2_9EURO</name>
<gene>
    <name evidence="2" type="ORF">BDV29DRAFT_163602</name>
</gene>
<accession>A0A5N5WIU2</accession>
<dbReference type="EMBL" id="ML732529">
    <property type="protein sequence ID" value="KAB8067224.1"/>
    <property type="molecule type" value="Genomic_DNA"/>
</dbReference>
<dbReference type="InterPro" id="IPR000073">
    <property type="entry name" value="AB_hydrolase_1"/>
</dbReference>
<evidence type="ECO:0000313" key="3">
    <source>
        <dbReference type="Proteomes" id="UP000326565"/>
    </source>
</evidence>
<dbReference type="AlphaFoldDB" id="A0A5N5WIU2"/>
<dbReference type="GO" id="GO:0016787">
    <property type="term" value="F:hydrolase activity"/>
    <property type="evidence" value="ECO:0007669"/>
    <property type="project" value="UniProtKB-KW"/>
</dbReference>
<sequence>MSIDIFRVTQHTLPACHVRDYPGSTAKAQEDVLTLHVKQYTPLDQGESVPSDAITLIAAHACGYPKELYEPLWDEIYQLLKQNGFYIRGIWIADVPNMGMSAALNEHKIGTDYSWIDSARDLLLLTNHFREQMPRPLVGIGHSFGGNIITNLALMHPRLLTTVILLDPVIQITLPTRALSAGPPGAINYALWRPDIWPNRKAAASAHVKLWRQWDPRCIDLMVRFGFRDLPTALYPELPDGADHSHPPVTLPTTKYQEVLGLTRANFSGRAPDGRIQIDRSTHADMDPLGASQPVYRPEGRSTFSRLPSLRPSALWVLGAKTFLYLDEIREGIRICGEGTGGSGGVSQGKVKEVTLRGRSHLFPFEDVIQTAKHCGDWIAGEMGKYRESEHEWNQKRASMSNRDHLVLGEAWFKAVKMPKAYLSSQRQPRMGKL</sequence>
<feature type="domain" description="AB hydrolase-1" evidence="1">
    <location>
        <begin position="86"/>
        <end position="226"/>
    </location>
</feature>
<dbReference type="OrthoDB" id="94039at2759"/>
<keyword evidence="2" id="KW-0378">Hydrolase</keyword>
<reference evidence="2 3" key="1">
    <citation type="submission" date="2019-04" db="EMBL/GenBank/DDBJ databases">
        <title>Friends and foes A comparative genomics study of 23 Aspergillus species from section Flavi.</title>
        <authorList>
            <consortium name="DOE Joint Genome Institute"/>
            <person name="Kjaerbolling I."/>
            <person name="Vesth T."/>
            <person name="Frisvad J.C."/>
            <person name="Nybo J.L."/>
            <person name="Theobald S."/>
            <person name="Kildgaard S."/>
            <person name="Isbrandt T."/>
            <person name="Kuo A."/>
            <person name="Sato A."/>
            <person name="Lyhne E.K."/>
            <person name="Kogle M.E."/>
            <person name="Wiebenga A."/>
            <person name="Kun R.S."/>
            <person name="Lubbers R.J."/>
            <person name="Makela M.R."/>
            <person name="Barry K."/>
            <person name="Chovatia M."/>
            <person name="Clum A."/>
            <person name="Daum C."/>
            <person name="Haridas S."/>
            <person name="He G."/>
            <person name="LaButti K."/>
            <person name="Lipzen A."/>
            <person name="Mondo S."/>
            <person name="Riley R."/>
            <person name="Salamov A."/>
            <person name="Simmons B.A."/>
            <person name="Magnuson J.K."/>
            <person name="Henrissat B."/>
            <person name="Mortensen U.H."/>
            <person name="Larsen T.O."/>
            <person name="Devries R.P."/>
            <person name="Grigoriev I.V."/>
            <person name="Machida M."/>
            <person name="Baker S.E."/>
            <person name="Andersen M.R."/>
        </authorList>
    </citation>
    <scope>NUCLEOTIDE SEQUENCE [LARGE SCALE GENOMIC DNA]</scope>
    <source>
        <strain evidence="2 3">CBS 151.66</strain>
    </source>
</reference>
<dbReference type="SUPFAM" id="SSF53474">
    <property type="entry name" value="alpha/beta-Hydrolases"/>
    <property type="match status" value="1"/>
</dbReference>
<dbReference type="InterPro" id="IPR029058">
    <property type="entry name" value="AB_hydrolase_fold"/>
</dbReference>
<organism evidence="2 3">
    <name type="scientific">Aspergillus leporis</name>
    <dbReference type="NCBI Taxonomy" id="41062"/>
    <lineage>
        <taxon>Eukaryota</taxon>
        <taxon>Fungi</taxon>
        <taxon>Dikarya</taxon>
        <taxon>Ascomycota</taxon>
        <taxon>Pezizomycotina</taxon>
        <taxon>Eurotiomycetes</taxon>
        <taxon>Eurotiomycetidae</taxon>
        <taxon>Eurotiales</taxon>
        <taxon>Aspergillaceae</taxon>
        <taxon>Aspergillus</taxon>
        <taxon>Aspergillus subgen. Circumdati</taxon>
    </lineage>
</organism>
<keyword evidence="3" id="KW-1185">Reference proteome</keyword>
<dbReference type="Proteomes" id="UP000326565">
    <property type="component" value="Unassembled WGS sequence"/>
</dbReference>